<evidence type="ECO:0000256" key="6">
    <source>
        <dbReference type="ARBA" id="ARBA00022884"/>
    </source>
</evidence>
<dbReference type="Gene3D" id="3.30.920.30">
    <property type="entry name" value="Hypothetical protein"/>
    <property type="match status" value="1"/>
</dbReference>
<reference evidence="8" key="1">
    <citation type="submission" date="2021-05" db="EMBL/GenBank/DDBJ databases">
        <authorList>
            <person name="Pietrasiak N."/>
            <person name="Ward R."/>
            <person name="Stajich J.E."/>
            <person name="Kurbessoian T."/>
        </authorList>
    </citation>
    <scope>NUCLEOTIDE SEQUENCE</scope>
    <source>
        <strain evidence="8">JT2-VF2</strain>
    </source>
</reference>
<keyword evidence="3" id="KW-0540">Nuclease</keyword>
<comment type="caution">
    <text evidence="8">The sequence shown here is derived from an EMBL/GenBank/DDBJ whole genome shotgun (WGS) entry which is preliminary data.</text>
</comment>
<dbReference type="SUPFAM" id="SSF54786">
    <property type="entry name" value="YcfA/nrd intein domain"/>
    <property type="match status" value="1"/>
</dbReference>
<evidence type="ECO:0000256" key="7">
    <source>
        <dbReference type="ARBA" id="ARBA00023016"/>
    </source>
</evidence>
<keyword evidence="5" id="KW-0378">Hydrolase</keyword>
<sequence>MSVKRKDLIKYLEKNGFYLLREGGNHSIHTNDIKTIPVKRHRTIDRITANEICKQAGLLPNF</sequence>
<keyword evidence="7" id="KW-0346">Stress response</keyword>
<comment type="similarity">
    <text evidence="1">Belongs to the HicA mRNA interferase family.</text>
</comment>
<evidence type="ECO:0000256" key="3">
    <source>
        <dbReference type="ARBA" id="ARBA00022722"/>
    </source>
</evidence>
<keyword evidence="4" id="KW-0255">Endonuclease</keyword>
<dbReference type="Pfam" id="PF07927">
    <property type="entry name" value="HicA_toxin"/>
    <property type="match status" value="1"/>
</dbReference>
<dbReference type="AlphaFoldDB" id="A0A951PWN6"/>
<evidence type="ECO:0000313" key="8">
    <source>
        <dbReference type="EMBL" id="MBW4561704.1"/>
    </source>
</evidence>
<accession>A0A951PWN6</accession>
<evidence type="ECO:0000256" key="5">
    <source>
        <dbReference type="ARBA" id="ARBA00022801"/>
    </source>
</evidence>
<keyword evidence="2" id="KW-1277">Toxin-antitoxin system</keyword>
<dbReference type="GO" id="GO:0003729">
    <property type="term" value="F:mRNA binding"/>
    <property type="evidence" value="ECO:0007669"/>
    <property type="project" value="InterPro"/>
</dbReference>
<name>A0A951PWN6_9NOST</name>
<gene>
    <name evidence="8" type="ORF">KME32_11220</name>
</gene>
<evidence type="ECO:0000256" key="2">
    <source>
        <dbReference type="ARBA" id="ARBA00022649"/>
    </source>
</evidence>
<evidence type="ECO:0000256" key="4">
    <source>
        <dbReference type="ARBA" id="ARBA00022759"/>
    </source>
</evidence>
<evidence type="ECO:0000256" key="1">
    <source>
        <dbReference type="ARBA" id="ARBA00006620"/>
    </source>
</evidence>
<keyword evidence="6" id="KW-0694">RNA-binding</keyword>
<dbReference type="EMBL" id="JAHHHN010000005">
    <property type="protein sequence ID" value="MBW4561704.1"/>
    <property type="molecule type" value="Genomic_DNA"/>
</dbReference>
<organism evidence="8 9">
    <name type="scientific">Mojavia pulchra JT2-VF2</name>
    <dbReference type="NCBI Taxonomy" id="287848"/>
    <lineage>
        <taxon>Bacteria</taxon>
        <taxon>Bacillati</taxon>
        <taxon>Cyanobacteriota</taxon>
        <taxon>Cyanophyceae</taxon>
        <taxon>Nostocales</taxon>
        <taxon>Nostocaceae</taxon>
    </lineage>
</organism>
<evidence type="ECO:0000313" key="9">
    <source>
        <dbReference type="Proteomes" id="UP000715781"/>
    </source>
</evidence>
<reference evidence="8" key="2">
    <citation type="journal article" date="2022" name="Microbiol. Resour. Announc.">
        <title>Metagenome Sequencing to Explore Phylogenomics of Terrestrial Cyanobacteria.</title>
        <authorList>
            <person name="Ward R.D."/>
            <person name="Stajich J.E."/>
            <person name="Johansen J.R."/>
            <person name="Huntemann M."/>
            <person name="Clum A."/>
            <person name="Foster B."/>
            <person name="Foster B."/>
            <person name="Roux S."/>
            <person name="Palaniappan K."/>
            <person name="Varghese N."/>
            <person name="Mukherjee S."/>
            <person name="Reddy T.B.K."/>
            <person name="Daum C."/>
            <person name="Copeland A."/>
            <person name="Chen I.A."/>
            <person name="Ivanova N.N."/>
            <person name="Kyrpides N.C."/>
            <person name="Shapiro N."/>
            <person name="Eloe-Fadrosh E.A."/>
            <person name="Pietrasiak N."/>
        </authorList>
    </citation>
    <scope>NUCLEOTIDE SEQUENCE</scope>
    <source>
        <strain evidence="8">JT2-VF2</strain>
    </source>
</reference>
<proteinExistence type="inferred from homology"/>
<protein>
    <submittedName>
        <fullName evidence="8">Type II toxin-antitoxin system HicA family toxin</fullName>
    </submittedName>
</protein>
<dbReference type="Proteomes" id="UP000715781">
    <property type="component" value="Unassembled WGS sequence"/>
</dbReference>
<dbReference type="InterPro" id="IPR012933">
    <property type="entry name" value="HicA_mRNA_interferase"/>
</dbReference>
<dbReference type="InterPro" id="IPR038570">
    <property type="entry name" value="HicA_sf"/>
</dbReference>
<dbReference type="GO" id="GO:0004519">
    <property type="term" value="F:endonuclease activity"/>
    <property type="evidence" value="ECO:0007669"/>
    <property type="project" value="UniProtKB-KW"/>
</dbReference>
<dbReference type="GO" id="GO:0016787">
    <property type="term" value="F:hydrolase activity"/>
    <property type="evidence" value="ECO:0007669"/>
    <property type="project" value="UniProtKB-KW"/>
</dbReference>